<gene>
    <name evidence="1" type="ORF">DAMO_2048</name>
</gene>
<dbReference type="KEGG" id="mox:DAMO_2048"/>
<dbReference type="Gene3D" id="1.10.10.10">
    <property type="entry name" value="Winged helix-like DNA-binding domain superfamily/Winged helix DNA-binding domain"/>
    <property type="match status" value="1"/>
</dbReference>
<name>D5MH66_METO1</name>
<protein>
    <recommendedName>
        <fullName evidence="3">HTH marR-type domain-containing protein</fullName>
    </recommendedName>
</protein>
<accession>D5MH66</accession>
<evidence type="ECO:0000313" key="1">
    <source>
        <dbReference type="EMBL" id="CBE69098.1"/>
    </source>
</evidence>
<dbReference type="SUPFAM" id="SSF46785">
    <property type="entry name" value="Winged helix' DNA-binding domain"/>
    <property type="match status" value="1"/>
</dbReference>
<dbReference type="AlphaFoldDB" id="D5MH66"/>
<dbReference type="eggNOG" id="COG1846">
    <property type="taxonomic scope" value="Bacteria"/>
</dbReference>
<sequence length="137" mass="15756">MKPVRLKIFISSIQKEFKQIRLDLKAFLLGDAFLHREAGLPEPQFEQRAGSFVITLWRDWLTAEVLASFHLNERQLAGLALLGSEGRLTSGRYQEETRISRQTATRDLDDMVKKGILEQRGERRGAFYVKAKVIPQL</sequence>
<dbReference type="HOGENOM" id="CLU_1861548_0_0_0"/>
<dbReference type="InterPro" id="IPR036390">
    <property type="entry name" value="WH_DNA-bd_sf"/>
</dbReference>
<dbReference type="EMBL" id="FP565575">
    <property type="protein sequence ID" value="CBE69098.1"/>
    <property type="molecule type" value="Genomic_DNA"/>
</dbReference>
<organism evidence="1 2">
    <name type="scientific">Methylomirabilis oxygeniifera</name>
    <dbReference type="NCBI Taxonomy" id="671143"/>
    <lineage>
        <taxon>Bacteria</taxon>
        <taxon>Candidatus Methylomirabilota</taxon>
        <taxon>Candidatus Methylomirabilia</taxon>
        <taxon>Candidatus Methylomirabilales</taxon>
        <taxon>Candidatus Methylomirabilaceae</taxon>
        <taxon>Candidatus Methylomirabilis</taxon>
    </lineage>
</organism>
<evidence type="ECO:0008006" key="3">
    <source>
        <dbReference type="Google" id="ProtNLM"/>
    </source>
</evidence>
<proteinExistence type="predicted"/>
<evidence type="ECO:0000313" key="2">
    <source>
        <dbReference type="Proteomes" id="UP000006898"/>
    </source>
</evidence>
<dbReference type="STRING" id="671143.DAMO_2048"/>
<dbReference type="InterPro" id="IPR036388">
    <property type="entry name" value="WH-like_DNA-bd_sf"/>
</dbReference>
<reference evidence="1 2" key="1">
    <citation type="journal article" date="2010" name="Nature">
        <title>Nitrite-driven anaerobic methane oxidation by oxygenic bacteria.</title>
        <authorList>
            <person name="Ettwig K.F."/>
            <person name="Butler M.K."/>
            <person name="Le Paslier D."/>
            <person name="Pelletier E."/>
            <person name="Mangenot S."/>
            <person name="Kuypers M.M.M."/>
            <person name="Schreiber F."/>
            <person name="Dutilh B.E."/>
            <person name="Zedelius J."/>
            <person name="de Beer D."/>
            <person name="Gloerich J."/>
            <person name="Wessels H.J.C.T."/>
            <person name="van Allen T."/>
            <person name="Luesken F."/>
            <person name="Wu M."/>
            <person name="van de Pas-Schoonen K.T."/>
            <person name="Op den Camp H.J.M."/>
            <person name="Janssen-Megens E.M."/>
            <person name="Francoijs K-J."/>
            <person name="Stunnenberg H."/>
            <person name="Weissenbach J."/>
            <person name="Jetten M.S.M."/>
            <person name="Strous M."/>
        </authorList>
    </citation>
    <scope>NUCLEOTIDE SEQUENCE [LARGE SCALE GENOMIC DNA]</scope>
</reference>
<dbReference type="Proteomes" id="UP000006898">
    <property type="component" value="Chromosome"/>
</dbReference>